<feature type="transmembrane region" description="Helical" evidence="1">
    <location>
        <begin position="291"/>
        <end position="309"/>
    </location>
</feature>
<dbReference type="EMBL" id="JAEDAL010000006">
    <property type="protein sequence ID" value="MBH9553575.1"/>
    <property type="molecule type" value="Genomic_DNA"/>
</dbReference>
<feature type="transmembrane region" description="Helical" evidence="1">
    <location>
        <begin position="43"/>
        <end position="64"/>
    </location>
</feature>
<comment type="caution">
    <text evidence="3">The sequence shown here is derived from an EMBL/GenBank/DDBJ whole genome shotgun (WGS) entry which is preliminary data.</text>
</comment>
<keyword evidence="1" id="KW-0472">Membrane</keyword>
<accession>A0A931IYZ0</accession>
<feature type="transmembrane region" description="Helical" evidence="1">
    <location>
        <begin position="234"/>
        <end position="252"/>
    </location>
</feature>
<keyword evidence="4" id="KW-1185">Reference proteome</keyword>
<dbReference type="Proteomes" id="UP000620139">
    <property type="component" value="Unassembled WGS sequence"/>
</dbReference>
<name>A0A931IYZ0_9BURK</name>
<dbReference type="Pfam" id="PF09925">
    <property type="entry name" value="DUF2157"/>
    <property type="match status" value="1"/>
</dbReference>
<feature type="transmembrane region" description="Helical" evidence="1">
    <location>
        <begin position="70"/>
        <end position="88"/>
    </location>
</feature>
<protein>
    <submittedName>
        <fullName evidence="3">DUF2157 domain-containing protein</fullName>
    </submittedName>
</protein>
<gene>
    <name evidence="3" type="ORF">I7X43_12060</name>
</gene>
<dbReference type="InterPro" id="IPR018677">
    <property type="entry name" value="DUF2157"/>
</dbReference>
<keyword evidence="1" id="KW-0812">Transmembrane</keyword>
<keyword evidence="1" id="KW-1133">Transmembrane helix</keyword>
<feature type="transmembrane region" description="Helical" evidence="1">
    <location>
        <begin position="259"/>
        <end position="279"/>
    </location>
</feature>
<evidence type="ECO:0000313" key="3">
    <source>
        <dbReference type="EMBL" id="MBH9553575.1"/>
    </source>
</evidence>
<feature type="transmembrane region" description="Helical" evidence="1">
    <location>
        <begin position="176"/>
        <end position="197"/>
    </location>
</feature>
<organism evidence="3 4">
    <name type="scientific">Inhella gelatinilytica</name>
    <dbReference type="NCBI Taxonomy" id="2795030"/>
    <lineage>
        <taxon>Bacteria</taxon>
        <taxon>Pseudomonadati</taxon>
        <taxon>Pseudomonadota</taxon>
        <taxon>Betaproteobacteria</taxon>
        <taxon>Burkholderiales</taxon>
        <taxon>Sphaerotilaceae</taxon>
        <taxon>Inhella</taxon>
    </lineage>
</organism>
<evidence type="ECO:0000259" key="2">
    <source>
        <dbReference type="Pfam" id="PF09925"/>
    </source>
</evidence>
<feature type="transmembrane region" description="Helical" evidence="1">
    <location>
        <begin position="122"/>
        <end position="139"/>
    </location>
</feature>
<evidence type="ECO:0000313" key="4">
    <source>
        <dbReference type="Proteomes" id="UP000620139"/>
    </source>
</evidence>
<sequence>MHAADLRTGILQLAPDRDRREALLALAELDGRPPASLASWPQVLAPLAGLLFGLGLVMWVAANWGDWPRAGRFALLQATGVLAILGAWRLPQARTALGLVAFLLQGGLLAFFGQTYQTGADPWQLFALWAVLGLPLALALRSDWIWVPWTLVMALGAQLWVHTYSGHRWGLEASTLAVQVMASGVLLTLWLGLGPAARRWTGCGPWSERAGCLWLALHVGGWGLLALFSQDWALLYWVAGLVLVGAFALQWRAGDLVQLAILALAWDTWATFGLARALFDGAQGDPFGRLLLLGLIVTGLLAASVQWLMRRARAGVAA</sequence>
<feature type="transmembrane region" description="Helical" evidence="1">
    <location>
        <begin position="95"/>
        <end position="116"/>
    </location>
</feature>
<dbReference type="RefSeq" id="WP_198101196.1">
    <property type="nucleotide sequence ID" value="NZ_JAEDAL010000006.1"/>
</dbReference>
<feature type="domain" description="DUF2157" evidence="2">
    <location>
        <begin position="17"/>
        <end position="146"/>
    </location>
</feature>
<evidence type="ECO:0000256" key="1">
    <source>
        <dbReference type="SAM" id="Phobius"/>
    </source>
</evidence>
<proteinExistence type="predicted"/>
<feature type="transmembrane region" description="Helical" evidence="1">
    <location>
        <begin position="209"/>
        <end position="228"/>
    </location>
</feature>
<dbReference type="AlphaFoldDB" id="A0A931IYZ0"/>
<reference evidence="3" key="1">
    <citation type="submission" date="2020-12" db="EMBL/GenBank/DDBJ databases">
        <title>The genome sequence of Inhella sp. 4Y17.</title>
        <authorList>
            <person name="Liu Y."/>
        </authorList>
    </citation>
    <scope>NUCLEOTIDE SEQUENCE</scope>
    <source>
        <strain evidence="3">4Y10</strain>
    </source>
</reference>